<dbReference type="Gene3D" id="3.50.50.60">
    <property type="entry name" value="FAD/NAD(P)-binding domain"/>
    <property type="match status" value="2"/>
</dbReference>
<comment type="similarity">
    <text evidence="1">Belongs to the class-I pyridine nucleotide-disulfide oxidoreductase family.</text>
</comment>
<evidence type="ECO:0000256" key="4">
    <source>
        <dbReference type="PIRSR" id="PIRSR000350-3"/>
    </source>
</evidence>
<keyword evidence="9" id="KW-1185">Reference proteome</keyword>
<feature type="binding site" evidence="4">
    <location>
        <position position="303"/>
    </location>
    <ligand>
        <name>FAD</name>
        <dbReference type="ChEBI" id="CHEBI:57692"/>
    </ligand>
</feature>
<reference evidence="9" key="1">
    <citation type="submission" date="2019-03" db="EMBL/GenBank/DDBJ databases">
        <title>Weissella sp. 26KH-42 Genome sequencing.</title>
        <authorList>
            <person name="Heo J."/>
            <person name="Kim S.-J."/>
            <person name="Kim J.-S."/>
            <person name="Hong S.-B."/>
            <person name="Kwon S.-W."/>
        </authorList>
    </citation>
    <scope>NUCLEOTIDE SEQUENCE [LARGE SCALE GENOMIC DNA]</scope>
    <source>
        <strain evidence="9">26KH-42</strain>
    </source>
</reference>
<keyword evidence="4" id="KW-0520">NAD</keyword>
<dbReference type="InterPro" id="IPR004099">
    <property type="entry name" value="Pyr_nucl-diS_OxRdtase_dimer"/>
</dbReference>
<feature type="binding site" evidence="4">
    <location>
        <position position="52"/>
    </location>
    <ligand>
        <name>FAD</name>
        <dbReference type="ChEBI" id="CHEBI:57692"/>
    </ligand>
</feature>
<organism evidence="8 9">
    <name type="scientific">Periweissella cryptocerci</name>
    <dbReference type="NCBI Taxonomy" id="2506420"/>
    <lineage>
        <taxon>Bacteria</taxon>
        <taxon>Bacillati</taxon>
        <taxon>Bacillota</taxon>
        <taxon>Bacilli</taxon>
        <taxon>Lactobacillales</taxon>
        <taxon>Lactobacillaceae</taxon>
        <taxon>Periweissella</taxon>
    </lineage>
</organism>
<dbReference type="AlphaFoldDB" id="A0A4P6YU79"/>
<gene>
    <name evidence="8" type="ORF">EQG49_07305</name>
</gene>
<keyword evidence="2" id="KW-0285">Flavoprotein</keyword>
<dbReference type="GO" id="GO:0000166">
    <property type="term" value="F:nucleotide binding"/>
    <property type="evidence" value="ECO:0007669"/>
    <property type="project" value="UniProtKB-KW"/>
</dbReference>
<dbReference type="SUPFAM" id="SSF55424">
    <property type="entry name" value="FAD/NAD-linked reductases, dimerisation (C-terminal) domain"/>
    <property type="match status" value="1"/>
</dbReference>
<evidence type="ECO:0000256" key="3">
    <source>
        <dbReference type="ARBA" id="ARBA00022827"/>
    </source>
</evidence>
<accession>A0A4P6YU79</accession>
<dbReference type="InterPro" id="IPR023753">
    <property type="entry name" value="FAD/NAD-binding_dom"/>
</dbReference>
<feature type="binding site" evidence="4">
    <location>
        <begin position="175"/>
        <end position="182"/>
    </location>
    <ligand>
        <name>NAD(+)</name>
        <dbReference type="ChEBI" id="CHEBI:57540"/>
    </ligand>
</feature>
<dbReference type="PANTHER" id="PTHR43014:SF5">
    <property type="entry name" value="GLUTATHIONE REDUCTASE (NADPH)"/>
    <property type="match status" value="1"/>
</dbReference>
<dbReference type="RefSeq" id="WP_133363359.1">
    <property type="nucleotide sequence ID" value="NZ_CP037940.1"/>
</dbReference>
<dbReference type="Pfam" id="PF07992">
    <property type="entry name" value="Pyr_redox_2"/>
    <property type="match status" value="1"/>
</dbReference>
<dbReference type="InterPro" id="IPR001100">
    <property type="entry name" value="Pyr_nuc-diS_OxRdtase"/>
</dbReference>
<dbReference type="InterPro" id="IPR036188">
    <property type="entry name" value="FAD/NAD-bd_sf"/>
</dbReference>
<dbReference type="GO" id="GO:0016491">
    <property type="term" value="F:oxidoreductase activity"/>
    <property type="evidence" value="ECO:0007669"/>
    <property type="project" value="InterPro"/>
</dbReference>
<evidence type="ECO:0000256" key="1">
    <source>
        <dbReference type="ARBA" id="ARBA00007532"/>
    </source>
</evidence>
<evidence type="ECO:0000256" key="2">
    <source>
        <dbReference type="ARBA" id="ARBA00022630"/>
    </source>
</evidence>
<proteinExistence type="inferred from homology"/>
<sequence length="446" mass="47516">MKNVTYDVGVIGSGPAGLAAAFRAKGQGKSVVIIEKYLWGGTCPNYGCDPKKILMSAVEGVTRAQQMSKAGLKGTLAIDWPALMAHKQTYVDAVKPRKTKGLDDADIERVYGAAQFISTDEVLVAQADTTIKATDWIIAVGQRPSTLPIRGAELLGDNETFLNLAEMPATIAFIGAGFVGIEFATIASAAGAQVHVIDRSSEALSGFDPEHVDDVVQHLANDGVEFHFGVGVVAVTRNSQGLQVELADETSLQVDAVFNAAGRTGNADLLAVDNANIKIDEHGEVLVDNYLRSSNPHVYSIGDVASSPVPKIVPVGNFEGRYVADLLTGATTAPISYPATPVVVFAKHRLAQVGMTMAAARANNYKIIDFDVTDVITFYRSLDAAKVRVVVDNNDVIVGASVVADEAEELINYFVTIINTHRTFAQTQANIYAYPSLGSDMADYYA</sequence>
<comment type="cofactor">
    <cofactor evidence="4">
        <name>FAD</name>
        <dbReference type="ChEBI" id="CHEBI:57692"/>
    </cofactor>
    <text evidence="4">Binds 1 FAD per subunit.</text>
</comment>
<dbReference type="PANTHER" id="PTHR43014">
    <property type="entry name" value="MERCURIC REDUCTASE"/>
    <property type="match status" value="1"/>
</dbReference>
<dbReference type="InterPro" id="IPR016156">
    <property type="entry name" value="FAD/NAD-linked_Rdtase_dimer_sf"/>
</dbReference>
<dbReference type="SUPFAM" id="SSF51905">
    <property type="entry name" value="FAD/NAD(P)-binding domain"/>
    <property type="match status" value="1"/>
</dbReference>
<name>A0A4P6YU79_9LACO</name>
<dbReference type="Proteomes" id="UP000292886">
    <property type="component" value="Chromosome"/>
</dbReference>
<evidence type="ECO:0000259" key="7">
    <source>
        <dbReference type="Pfam" id="PF07992"/>
    </source>
</evidence>
<evidence type="ECO:0000259" key="6">
    <source>
        <dbReference type="Pfam" id="PF02852"/>
    </source>
</evidence>
<dbReference type="EMBL" id="CP037940">
    <property type="protein sequence ID" value="QBO36282.1"/>
    <property type="molecule type" value="Genomic_DNA"/>
</dbReference>
<evidence type="ECO:0000256" key="5">
    <source>
        <dbReference type="PIRSR" id="PIRSR000350-4"/>
    </source>
</evidence>
<evidence type="ECO:0000313" key="9">
    <source>
        <dbReference type="Proteomes" id="UP000292886"/>
    </source>
</evidence>
<dbReference type="KEGG" id="wei:EQG49_07305"/>
<dbReference type="PRINTS" id="PR00368">
    <property type="entry name" value="FADPNR"/>
</dbReference>
<keyword evidence="3 4" id="KW-0274">FAD</keyword>
<keyword evidence="4" id="KW-0547">Nucleotide-binding</keyword>
<dbReference type="PRINTS" id="PR00411">
    <property type="entry name" value="PNDRDTASEI"/>
</dbReference>
<dbReference type="Gene3D" id="3.30.390.30">
    <property type="match status" value="1"/>
</dbReference>
<feature type="disulfide bond" description="Redox-active" evidence="5">
    <location>
        <begin position="43"/>
        <end position="48"/>
    </location>
</feature>
<protein>
    <submittedName>
        <fullName evidence="8">NAD(P)/FAD-dependent oxidoreductase</fullName>
    </submittedName>
</protein>
<feature type="domain" description="Pyridine nucleotide-disulphide oxidoreductase dimerisation" evidence="6">
    <location>
        <begin position="340"/>
        <end position="439"/>
    </location>
</feature>
<dbReference type="OrthoDB" id="9800167at2"/>
<dbReference type="Pfam" id="PF02852">
    <property type="entry name" value="Pyr_redox_dim"/>
    <property type="match status" value="1"/>
</dbReference>
<evidence type="ECO:0000313" key="8">
    <source>
        <dbReference type="EMBL" id="QBO36282.1"/>
    </source>
</evidence>
<feature type="domain" description="FAD/NAD(P)-binding" evidence="7">
    <location>
        <begin position="6"/>
        <end position="315"/>
    </location>
</feature>
<dbReference type="PIRSF" id="PIRSF000350">
    <property type="entry name" value="Mercury_reductase_MerA"/>
    <property type="match status" value="1"/>
</dbReference>
<feature type="binding site" evidence="4">
    <location>
        <position position="262"/>
    </location>
    <ligand>
        <name>NAD(+)</name>
        <dbReference type="ChEBI" id="CHEBI:57540"/>
    </ligand>
</feature>